<dbReference type="Proteomes" id="UP000648182">
    <property type="component" value="Unassembled WGS sequence"/>
</dbReference>
<reference evidence="1 2" key="1">
    <citation type="submission" date="2020-08" db="EMBL/GenBank/DDBJ databases">
        <title>A Genomic Blueprint of the Chicken Gut Microbiome.</title>
        <authorList>
            <person name="Gilroy R."/>
            <person name="Ravi A."/>
            <person name="Getino M."/>
            <person name="Pursley I."/>
            <person name="Horton D.L."/>
            <person name="Alikhan N.-F."/>
            <person name="Baker D."/>
            <person name="Gharbi K."/>
            <person name="Hall N."/>
            <person name="Watson M."/>
            <person name="Adriaenssens E.M."/>
            <person name="Foster-Nyarko E."/>
            <person name="Jarju S."/>
            <person name="Secka A."/>
            <person name="Antonio M."/>
            <person name="Oren A."/>
            <person name="Chaudhuri R."/>
            <person name="La Ragione R.M."/>
            <person name="Hildebrand F."/>
            <person name="Pallen M.J."/>
        </authorList>
    </citation>
    <scope>NUCLEOTIDE SEQUENCE [LARGE SCALE GENOMIC DNA]</scope>
    <source>
        <strain evidence="1 2">Sa1BUA2</strain>
    </source>
</reference>
<name>A0ABR8VND0_9BACI</name>
<evidence type="ECO:0000313" key="1">
    <source>
        <dbReference type="EMBL" id="MBD8006269.1"/>
    </source>
</evidence>
<organism evidence="1 2">
    <name type="scientific">Bacillus norwichensis</name>
    <dbReference type="NCBI Taxonomy" id="2762217"/>
    <lineage>
        <taxon>Bacteria</taxon>
        <taxon>Bacillati</taxon>
        <taxon>Bacillota</taxon>
        <taxon>Bacilli</taxon>
        <taxon>Bacillales</taxon>
        <taxon>Bacillaceae</taxon>
        <taxon>Bacillus</taxon>
    </lineage>
</organism>
<accession>A0ABR8VND0</accession>
<proteinExistence type="predicted"/>
<keyword evidence="2" id="KW-1185">Reference proteome</keyword>
<protein>
    <submittedName>
        <fullName evidence="1">Uncharacterized protein</fullName>
    </submittedName>
</protein>
<dbReference type="RefSeq" id="WP_191813952.1">
    <property type="nucleotide sequence ID" value="NZ_JACSPV010000026.1"/>
</dbReference>
<dbReference type="EMBL" id="JACSPV010000026">
    <property type="protein sequence ID" value="MBD8006269.1"/>
    <property type="molecule type" value="Genomic_DNA"/>
</dbReference>
<gene>
    <name evidence="1" type="ORF">H9631_14405</name>
</gene>
<evidence type="ECO:0000313" key="2">
    <source>
        <dbReference type="Proteomes" id="UP000648182"/>
    </source>
</evidence>
<comment type="caution">
    <text evidence="1">The sequence shown here is derived from an EMBL/GenBank/DDBJ whole genome shotgun (WGS) entry which is preliminary data.</text>
</comment>
<sequence length="197" mass="24196">MKVDKREQYDWKIVKINDLLNHYAIIFYLTKDQTVSHIDFFLSRKERILRINFVFILEKYRGFPKLHNYMCQVFSDFYYENYNNFSIEFIFLDQRFQKMIKRKVSSGKLPKQVQVENYDIEKKIISLELTISELTIEKEKLDMFKRCYLLDKYDSSTKYYLENEISSIINKINYCTKILENAYKIRNDISNYNSRRY</sequence>